<accession>A0ABU6RL48</accession>
<evidence type="ECO:0000313" key="2">
    <source>
        <dbReference type="Proteomes" id="UP001341840"/>
    </source>
</evidence>
<proteinExistence type="predicted"/>
<dbReference type="InterPro" id="IPR004252">
    <property type="entry name" value="Probable_transposase_24"/>
</dbReference>
<evidence type="ECO:0000313" key="1">
    <source>
        <dbReference type="EMBL" id="MED6124516.1"/>
    </source>
</evidence>
<comment type="caution">
    <text evidence="1">The sequence shown here is derived from an EMBL/GenBank/DDBJ whole genome shotgun (WGS) entry which is preliminary data.</text>
</comment>
<name>A0ABU6RL48_9FABA</name>
<dbReference type="Pfam" id="PF03004">
    <property type="entry name" value="Transposase_24"/>
    <property type="match status" value="1"/>
</dbReference>
<gene>
    <name evidence="1" type="ORF">PIB30_059618</name>
</gene>
<organism evidence="1 2">
    <name type="scientific">Stylosanthes scabra</name>
    <dbReference type="NCBI Taxonomy" id="79078"/>
    <lineage>
        <taxon>Eukaryota</taxon>
        <taxon>Viridiplantae</taxon>
        <taxon>Streptophyta</taxon>
        <taxon>Embryophyta</taxon>
        <taxon>Tracheophyta</taxon>
        <taxon>Spermatophyta</taxon>
        <taxon>Magnoliopsida</taxon>
        <taxon>eudicotyledons</taxon>
        <taxon>Gunneridae</taxon>
        <taxon>Pentapetalae</taxon>
        <taxon>rosids</taxon>
        <taxon>fabids</taxon>
        <taxon>Fabales</taxon>
        <taxon>Fabaceae</taxon>
        <taxon>Papilionoideae</taxon>
        <taxon>50 kb inversion clade</taxon>
        <taxon>dalbergioids sensu lato</taxon>
        <taxon>Dalbergieae</taxon>
        <taxon>Pterocarpus clade</taxon>
        <taxon>Stylosanthes</taxon>
    </lineage>
</organism>
<dbReference type="Proteomes" id="UP001341840">
    <property type="component" value="Unassembled WGS sequence"/>
</dbReference>
<keyword evidence="2" id="KW-1185">Reference proteome</keyword>
<dbReference type="EMBL" id="JASCZI010030723">
    <property type="protein sequence ID" value="MED6124516.1"/>
    <property type="molecule type" value="Genomic_DNA"/>
</dbReference>
<protein>
    <submittedName>
        <fullName evidence="1">Uncharacterized protein</fullName>
    </submittedName>
</protein>
<sequence length="162" mass="18570">MWDLEWVNVASSKGDCLHTRGSTTIPKTRSRMMTSLYRPPTEPEFFRETHTWKRDRSVVEKRTDDLLICFSNLRSYGSIHEFKFTKFSANFEQATQQAQEEGDENVGTVDPNVVWRQTLSEAYRNRVYGTGRFFATSLRTSGYGVSSASAASTYTGLALWRL</sequence>
<reference evidence="1 2" key="1">
    <citation type="journal article" date="2023" name="Plants (Basel)">
        <title>Bridging the Gap: Combining Genomics and Transcriptomics Approaches to Understand Stylosanthes scabra, an Orphan Legume from the Brazilian Caatinga.</title>
        <authorList>
            <person name="Ferreira-Neto J.R.C."/>
            <person name="da Silva M.D."/>
            <person name="Binneck E."/>
            <person name="de Melo N.F."/>
            <person name="da Silva R.H."/>
            <person name="de Melo A.L.T.M."/>
            <person name="Pandolfi V."/>
            <person name="Bustamante F.O."/>
            <person name="Brasileiro-Vidal A.C."/>
            <person name="Benko-Iseppon A.M."/>
        </authorList>
    </citation>
    <scope>NUCLEOTIDE SEQUENCE [LARGE SCALE GENOMIC DNA]</scope>
    <source>
        <tissue evidence="1">Leaves</tissue>
    </source>
</reference>